<reference evidence="3" key="1">
    <citation type="submission" date="2017-01" db="EMBL/GenBank/DDBJ databases">
        <authorList>
            <person name="Varghese N."/>
            <person name="Submissions S."/>
        </authorList>
    </citation>
    <scope>NUCLEOTIDE SEQUENCE [LARGE SCALE GENOMIC DNA]</scope>
    <source>
        <strain evidence="3">UM1</strain>
    </source>
</reference>
<evidence type="ECO:0000313" key="3">
    <source>
        <dbReference type="Proteomes" id="UP000241788"/>
    </source>
</evidence>
<protein>
    <recommendedName>
        <fullName evidence="4">Secreted protein</fullName>
    </recommendedName>
</protein>
<name>A0A1N6UKN1_9GAMM</name>
<evidence type="ECO:0000313" key="2">
    <source>
        <dbReference type="EMBL" id="SIQ66170.1"/>
    </source>
</evidence>
<proteinExistence type="predicted"/>
<keyword evidence="3" id="KW-1185">Reference proteome</keyword>
<dbReference type="EMBL" id="FTLW01000003">
    <property type="protein sequence ID" value="SIQ66170.1"/>
    <property type="molecule type" value="Genomic_DNA"/>
</dbReference>
<sequence>MRLSMLATSLALFALTAHAGGQQPEIKRPVGKAQAVGALHTLRVIPEACMRIQGKFTGDAAKPYDFAAVPTGTRCQPRAKLVDAASVKPQGKSGWVYADEVRVPSAACPSQQAVVRLWRSTAEAAPPKLDAQGRSRLYVKDSMAGKPDTTSVPTFAIEMGVAGKVCK</sequence>
<evidence type="ECO:0000256" key="1">
    <source>
        <dbReference type="SAM" id="SignalP"/>
    </source>
</evidence>
<evidence type="ECO:0008006" key="4">
    <source>
        <dbReference type="Google" id="ProtNLM"/>
    </source>
</evidence>
<accession>A0A1N6UKN1</accession>
<organism evidence="2 3">
    <name type="scientific">Solilutibacter tolerans</name>
    <dbReference type="NCBI Taxonomy" id="1604334"/>
    <lineage>
        <taxon>Bacteria</taxon>
        <taxon>Pseudomonadati</taxon>
        <taxon>Pseudomonadota</taxon>
        <taxon>Gammaproteobacteria</taxon>
        <taxon>Lysobacterales</taxon>
        <taxon>Lysobacteraceae</taxon>
        <taxon>Solilutibacter</taxon>
    </lineage>
</organism>
<gene>
    <name evidence="2" type="ORF">SAMN05421546_1685</name>
</gene>
<feature type="signal peptide" evidence="1">
    <location>
        <begin position="1"/>
        <end position="19"/>
    </location>
</feature>
<feature type="chain" id="PRO_5013314968" description="Secreted protein" evidence="1">
    <location>
        <begin position="20"/>
        <end position="167"/>
    </location>
</feature>
<keyword evidence="1" id="KW-0732">Signal</keyword>
<dbReference type="AlphaFoldDB" id="A0A1N6UKN1"/>
<dbReference type="Proteomes" id="UP000241788">
    <property type="component" value="Unassembled WGS sequence"/>
</dbReference>